<sequence>MKKIFTTVCILLGAYSFTHAQSTKLSAGKTEVGLGLGVSGAYLVQDAEHASSTGFAWGFTAHASAEYYLSDAWGIKIKASYDSKGWGDGIYNDPGKSTVVEGVYYPIKYVTVPVTLNWHFGPEKNWYVMGGPYAGFLLNATNDYTHEDMKKDFKSTEFGADLGLGLNVPISDRLQLFFEFDGQLGFTNIQSGFTNTYLHNSPGSETRKSGLGVGLKFK</sequence>
<dbReference type="EMBL" id="VLPK01000002">
    <property type="protein sequence ID" value="TSJ40431.1"/>
    <property type="molecule type" value="Genomic_DNA"/>
</dbReference>
<evidence type="ECO:0000259" key="2">
    <source>
        <dbReference type="Pfam" id="PF13568"/>
    </source>
</evidence>
<feature type="signal peptide" evidence="1">
    <location>
        <begin position="1"/>
        <end position="20"/>
    </location>
</feature>
<dbReference type="Proteomes" id="UP000318733">
    <property type="component" value="Unassembled WGS sequence"/>
</dbReference>
<feature type="domain" description="Outer membrane protein beta-barrel" evidence="2">
    <location>
        <begin position="20"/>
        <end position="189"/>
    </location>
</feature>
<dbReference type="InterPro" id="IPR011250">
    <property type="entry name" value="OMP/PagP_B-barrel"/>
</dbReference>
<feature type="chain" id="PRO_5022065063" evidence="1">
    <location>
        <begin position="21"/>
        <end position="218"/>
    </location>
</feature>
<keyword evidence="4" id="KW-1185">Reference proteome</keyword>
<evidence type="ECO:0000256" key="1">
    <source>
        <dbReference type="SAM" id="SignalP"/>
    </source>
</evidence>
<dbReference type="OrthoDB" id="947434at2"/>
<dbReference type="SUPFAM" id="SSF56925">
    <property type="entry name" value="OMPA-like"/>
    <property type="match status" value="1"/>
</dbReference>
<protein>
    <submittedName>
        <fullName evidence="3">PorT family protein</fullName>
    </submittedName>
</protein>
<dbReference type="InterPro" id="IPR025665">
    <property type="entry name" value="Beta-barrel_OMP_2"/>
</dbReference>
<organism evidence="3 4">
    <name type="scientific">Mucilaginibacter corticis</name>
    <dbReference type="NCBI Taxonomy" id="2597670"/>
    <lineage>
        <taxon>Bacteria</taxon>
        <taxon>Pseudomonadati</taxon>
        <taxon>Bacteroidota</taxon>
        <taxon>Sphingobacteriia</taxon>
        <taxon>Sphingobacteriales</taxon>
        <taxon>Sphingobacteriaceae</taxon>
        <taxon>Mucilaginibacter</taxon>
    </lineage>
</organism>
<comment type="caution">
    <text evidence="3">The sequence shown here is derived from an EMBL/GenBank/DDBJ whole genome shotgun (WGS) entry which is preliminary data.</text>
</comment>
<evidence type="ECO:0000313" key="3">
    <source>
        <dbReference type="EMBL" id="TSJ40431.1"/>
    </source>
</evidence>
<dbReference type="RefSeq" id="WP_144248469.1">
    <property type="nucleotide sequence ID" value="NZ_VLPK01000002.1"/>
</dbReference>
<gene>
    <name evidence="3" type="ORF">FO440_11780</name>
</gene>
<name>A0A556MKI9_9SPHI</name>
<accession>A0A556MKI9</accession>
<dbReference type="AlphaFoldDB" id="A0A556MKI9"/>
<dbReference type="Gene3D" id="2.40.160.20">
    <property type="match status" value="1"/>
</dbReference>
<reference evidence="3 4" key="1">
    <citation type="submission" date="2019-07" db="EMBL/GenBank/DDBJ databases">
        <authorList>
            <person name="Huq M.A."/>
        </authorList>
    </citation>
    <scope>NUCLEOTIDE SEQUENCE [LARGE SCALE GENOMIC DNA]</scope>
    <source>
        <strain evidence="3 4">MAH-19</strain>
    </source>
</reference>
<proteinExistence type="predicted"/>
<keyword evidence="1" id="KW-0732">Signal</keyword>
<dbReference type="Pfam" id="PF13568">
    <property type="entry name" value="OMP_b-brl_2"/>
    <property type="match status" value="1"/>
</dbReference>
<evidence type="ECO:0000313" key="4">
    <source>
        <dbReference type="Proteomes" id="UP000318733"/>
    </source>
</evidence>